<dbReference type="AlphaFoldDB" id="A0A0A9EN57"/>
<name>A0A0A9EN57_ARUDO</name>
<keyword evidence="1" id="KW-0812">Transmembrane</keyword>
<accession>A0A0A9EN57</accession>
<dbReference type="EMBL" id="GBRH01200418">
    <property type="protein sequence ID" value="JAD97477.1"/>
    <property type="molecule type" value="Transcribed_RNA"/>
</dbReference>
<feature type="transmembrane region" description="Helical" evidence="1">
    <location>
        <begin position="12"/>
        <end position="34"/>
    </location>
</feature>
<reference evidence="2" key="1">
    <citation type="submission" date="2014-09" db="EMBL/GenBank/DDBJ databases">
        <authorList>
            <person name="Magalhaes I.L.F."/>
            <person name="Oliveira U."/>
            <person name="Santos F.R."/>
            <person name="Vidigal T.H.D.A."/>
            <person name="Brescovit A.D."/>
            <person name="Santos A.J."/>
        </authorList>
    </citation>
    <scope>NUCLEOTIDE SEQUENCE</scope>
    <source>
        <tissue evidence="2">Shoot tissue taken approximately 20 cm above the soil surface</tissue>
    </source>
</reference>
<evidence type="ECO:0000256" key="1">
    <source>
        <dbReference type="SAM" id="Phobius"/>
    </source>
</evidence>
<protein>
    <submittedName>
        <fullName evidence="2">Uncharacterized protein</fullName>
    </submittedName>
</protein>
<keyword evidence="1" id="KW-0472">Membrane</keyword>
<keyword evidence="1" id="KW-1133">Transmembrane helix</keyword>
<proteinExistence type="predicted"/>
<organism evidence="2">
    <name type="scientific">Arundo donax</name>
    <name type="common">Giant reed</name>
    <name type="synonym">Donax arundinaceus</name>
    <dbReference type="NCBI Taxonomy" id="35708"/>
    <lineage>
        <taxon>Eukaryota</taxon>
        <taxon>Viridiplantae</taxon>
        <taxon>Streptophyta</taxon>
        <taxon>Embryophyta</taxon>
        <taxon>Tracheophyta</taxon>
        <taxon>Spermatophyta</taxon>
        <taxon>Magnoliopsida</taxon>
        <taxon>Liliopsida</taxon>
        <taxon>Poales</taxon>
        <taxon>Poaceae</taxon>
        <taxon>PACMAD clade</taxon>
        <taxon>Arundinoideae</taxon>
        <taxon>Arundineae</taxon>
        <taxon>Arundo</taxon>
    </lineage>
</organism>
<sequence>MDLNKKQLELENLSTALTFYSFIISIFIFMSIHMGTHTPSNNLRPIGVHTRSIIPNRTEIEVKSRESAEMRMGGVRT</sequence>
<reference evidence="2" key="2">
    <citation type="journal article" date="2015" name="Data Brief">
        <title>Shoot transcriptome of the giant reed, Arundo donax.</title>
        <authorList>
            <person name="Barrero R.A."/>
            <person name="Guerrero F.D."/>
            <person name="Moolhuijzen P."/>
            <person name="Goolsby J.A."/>
            <person name="Tidwell J."/>
            <person name="Bellgard S.E."/>
            <person name="Bellgard M.I."/>
        </authorList>
    </citation>
    <scope>NUCLEOTIDE SEQUENCE</scope>
    <source>
        <tissue evidence="2">Shoot tissue taken approximately 20 cm above the soil surface</tissue>
    </source>
</reference>
<evidence type="ECO:0000313" key="2">
    <source>
        <dbReference type="EMBL" id="JAD97477.1"/>
    </source>
</evidence>